<keyword evidence="3" id="KW-1185">Reference proteome</keyword>
<evidence type="ECO:0000313" key="3">
    <source>
        <dbReference type="Proteomes" id="UP000006055"/>
    </source>
</evidence>
<dbReference type="KEGG" id="dti:Desti_0201"/>
<gene>
    <name evidence="2" type="ordered locus">Desti_0201</name>
</gene>
<dbReference type="AlphaFoldDB" id="I4C056"/>
<dbReference type="InterPro" id="IPR033456">
    <property type="entry name" value="DUF5132"/>
</dbReference>
<accession>I4C056</accession>
<protein>
    <recommendedName>
        <fullName evidence="4">DUF5132 domain-containing protein</fullName>
    </recommendedName>
</protein>
<dbReference type="EMBL" id="CP003360">
    <property type="protein sequence ID" value="AFM22947.1"/>
    <property type="molecule type" value="Genomic_DNA"/>
</dbReference>
<keyword evidence="1" id="KW-0812">Transmembrane</keyword>
<dbReference type="eggNOG" id="ENOG5033DKD">
    <property type="taxonomic scope" value="Bacteria"/>
</dbReference>
<reference evidence="3" key="1">
    <citation type="submission" date="2012-06" db="EMBL/GenBank/DDBJ databases">
        <title>Complete sequence of chromosome of Desulfomonile tiedjei DSM 6799.</title>
        <authorList>
            <person name="Lucas S."/>
            <person name="Copeland A."/>
            <person name="Lapidus A."/>
            <person name="Glavina del Rio T."/>
            <person name="Dalin E."/>
            <person name="Tice H."/>
            <person name="Bruce D."/>
            <person name="Goodwin L."/>
            <person name="Pitluck S."/>
            <person name="Peters L."/>
            <person name="Ovchinnikova G."/>
            <person name="Zeytun A."/>
            <person name="Lu M."/>
            <person name="Kyrpides N."/>
            <person name="Mavromatis K."/>
            <person name="Ivanova N."/>
            <person name="Brettin T."/>
            <person name="Detter J.C."/>
            <person name="Han C."/>
            <person name="Larimer F."/>
            <person name="Land M."/>
            <person name="Hauser L."/>
            <person name="Markowitz V."/>
            <person name="Cheng J.-F."/>
            <person name="Hugenholtz P."/>
            <person name="Woyke T."/>
            <person name="Wu D."/>
            <person name="Spring S."/>
            <person name="Schroeder M."/>
            <person name="Brambilla E."/>
            <person name="Klenk H.-P."/>
            <person name="Eisen J.A."/>
        </authorList>
    </citation>
    <scope>NUCLEOTIDE SEQUENCE [LARGE SCALE GENOMIC DNA]</scope>
    <source>
        <strain evidence="3">ATCC 49306 / DSM 6799 / DCB-1</strain>
    </source>
</reference>
<dbReference type="RefSeq" id="WP_014808106.1">
    <property type="nucleotide sequence ID" value="NC_018025.1"/>
</dbReference>
<evidence type="ECO:0008006" key="4">
    <source>
        <dbReference type="Google" id="ProtNLM"/>
    </source>
</evidence>
<dbReference type="Proteomes" id="UP000006055">
    <property type="component" value="Chromosome"/>
</dbReference>
<feature type="transmembrane region" description="Helical" evidence="1">
    <location>
        <begin position="12"/>
        <end position="36"/>
    </location>
</feature>
<keyword evidence="1" id="KW-1133">Transmembrane helix</keyword>
<keyword evidence="1" id="KW-0472">Membrane</keyword>
<name>I4C056_DESTA</name>
<evidence type="ECO:0000256" key="1">
    <source>
        <dbReference type="SAM" id="Phobius"/>
    </source>
</evidence>
<proteinExistence type="predicted"/>
<sequence>MALTDLKPKSSVWTGIAIGVGLLLAPVVVPVVAASMRPLMKAVIRNGYLVYERGREMLEEVTEMTEDIIAEVKSEIETELSARDVEE</sequence>
<dbReference type="Pfam" id="PF17195">
    <property type="entry name" value="DUF5132"/>
    <property type="match status" value="1"/>
</dbReference>
<dbReference type="STRING" id="706587.Desti_0201"/>
<organism evidence="2 3">
    <name type="scientific">Desulfomonile tiedjei (strain ATCC 49306 / DSM 6799 / DCB-1)</name>
    <dbReference type="NCBI Taxonomy" id="706587"/>
    <lineage>
        <taxon>Bacteria</taxon>
        <taxon>Pseudomonadati</taxon>
        <taxon>Thermodesulfobacteriota</taxon>
        <taxon>Desulfomonilia</taxon>
        <taxon>Desulfomonilales</taxon>
        <taxon>Desulfomonilaceae</taxon>
        <taxon>Desulfomonile</taxon>
    </lineage>
</organism>
<dbReference type="HOGENOM" id="CLU_171738_0_1_7"/>
<evidence type="ECO:0000313" key="2">
    <source>
        <dbReference type="EMBL" id="AFM22947.1"/>
    </source>
</evidence>